<evidence type="ECO:0000313" key="2">
    <source>
        <dbReference type="EMBL" id="EMF14236.1"/>
    </source>
</evidence>
<dbReference type="GeneID" id="27898309"/>
<dbReference type="HOGENOM" id="CLU_1469091_0_0_1"/>
<feature type="region of interest" description="Disordered" evidence="1">
    <location>
        <begin position="121"/>
        <end position="141"/>
    </location>
</feature>
<dbReference type="AlphaFoldDB" id="M3C1P8"/>
<keyword evidence="3" id="KW-1185">Reference proteome</keyword>
<evidence type="ECO:0000313" key="3">
    <source>
        <dbReference type="Proteomes" id="UP000016931"/>
    </source>
</evidence>
<gene>
    <name evidence="2" type="ORF">SEPMUDRAFT_115516</name>
</gene>
<proteinExistence type="predicted"/>
<accession>M3C1P8</accession>
<feature type="region of interest" description="Disordered" evidence="1">
    <location>
        <begin position="1"/>
        <end position="42"/>
    </location>
</feature>
<name>M3C1P8_SPHMS</name>
<dbReference type="RefSeq" id="XP_016762357.1">
    <property type="nucleotide sequence ID" value="XM_016901172.1"/>
</dbReference>
<sequence>MHNSQAGPGQDHRGPKLSIAPITTRSTSPTLHLSPFNPASPGWSFPNSTKSSWDITKAYNPTPPLPQACPPATTIIPETAFSDAPNKERQGYAEISSLDEDFYCSTWFGRHFTGLKKRWHRRNGHKKRGPEPRHEDFESSLFTTTPDPLRRSCGWDSFSTGMYPISVCRISMDGTNMDGREKWI</sequence>
<dbReference type="EMBL" id="KB456262">
    <property type="protein sequence ID" value="EMF14236.1"/>
    <property type="molecule type" value="Genomic_DNA"/>
</dbReference>
<evidence type="ECO:0000256" key="1">
    <source>
        <dbReference type="SAM" id="MobiDB-lite"/>
    </source>
</evidence>
<dbReference type="Proteomes" id="UP000016931">
    <property type="component" value="Unassembled WGS sequence"/>
</dbReference>
<protein>
    <submittedName>
        <fullName evidence="2">Uncharacterized protein</fullName>
    </submittedName>
</protein>
<reference evidence="2 3" key="1">
    <citation type="journal article" date="2012" name="PLoS Pathog.">
        <title>Diverse lifestyles and strategies of plant pathogenesis encoded in the genomes of eighteen Dothideomycetes fungi.</title>
        <authorList>
            <person name="Ohm R.A."/>
            <person name="Feau N."/>
            <person name="Henrissat B."/>
            <person name="Schoch C.L."/>
            <person name="Horwitz B.A."/>
            <person name="Barry K.W."/>
            <person name="Condon B.J."/>
            <person name="Copeland A.C."/>
            <person name="Dhillon B."/>
            <person name="Glaser F."/>
            <person name="Hesse C.N."/>
            <person name="Kosti I."/>
            <person name="LaButti K."/>
            <person name="Lindquist E.A."/>
            <person name="Lucas S."/>
            <person name="Salamov A.A."/>
            <person name="Bradshaw R.E."/>
            <person name="Ciuffetti L."/>
            <person name="Hamelin R.C."/>
            <person name="Kema G.H.J."/>
            <person name="Lawrence C."/>
            <person name="Scott J.A."/>
            <person name="Spatafora J.W."/>
            <person name="Turgeon B.G."/>
            <person name="de Wit P.J.G.M."/>
            <person name="Zhong S."/>
            <person name="Goodwin S.B."/>
            <person name="Grigoriev I.V."/>
        </authorList>
    </citation>
    <scope>NUCLEOTIDE SEQUENCE [LARGE SCALE GENOMIC DNA]</scope>
    <source>
        <strain evidence="2 3">SO2202</strain>
    </source>
</reference>
<feature type="compositionally biased region" description="Polar residues" evidence="1">
    <location>
        <begin position="21"/>
        <end position="31"/>
    </location>
</feature>
<organism evidence="2 3">
    <name type="scientific">Sphaerulina musiva (strain SO2202)</name>
    <name type="common">Poplar stem canker fungus</name>
    <name type="synonym">Septoria musiva</name>
    <dbReference type="NCBI Taxonomy" id="692275"/>
    <lineage>
        <taxon>Eukaryota</taxon>
        <taxon>Fungi</taxon>
        <taxon>Dikarya</taxon>
        <taxon>Ascomycota</taxon>
        <taxon>Pezizomycotina</taxon>
        <taxon>Dothideomycetes</taxon>
        <taxon>Dothideomycetidae</taxon>
        <taxon>Mycosphaerellales</taxon>
        <taxon>Mycosphaerellaceae</taxon>
        <taxon>Sphaerulina</taxon>
    </lineage>
</organism>